<feature type="transmembrane region" description="Helical" evidence="1">
    <location>
        <begin position="32"/>
        <end position="60"/>
    </location>
</feature>
<evidence type="ECO:0000313" key="2">
    <source>
        <dbReference type="EMBL" id="KAF6032653.1"/>
    </source>
</evidence>
<keyword evidence="1" id="KW-0472">Membrane</keyword>
<proteinExistence type="predicted"/>
<dbReference type="AlphaFoldDB" id="A0A7J7K376"/>
<dbReference type="EMBL" id="VXIV02001490">
    <property type="protein sequence ID" value="KAF6032653.1"/>
    <property type="molecule type" value="Genomic_DNA"/>
</dbReference>
<feature type="transmembrane region" description="Helical" evidence="1">
    <location>
        <begin position="72"/>
        <end position="97"/>
    </location>
</feature>
<name>A0A7J7K376_BUGNE</name>
<evidence type="ECO:0000256" key="1">
    <source>
        <dbReference type="SAM" id="Phobius"/>
    </source>
</evidence>
<feature type="transmembrane region" description="Helical" evidence="1">
    <location>
        <begin position="117"/>
        <end position="142"/>
    </location>
</feature>
<protein>
    <submittedName>
        <fullName evidence="2">Uncharacterized protein</fullName>
    </submittedName>
</protein>
<organism evidence="2 3">
    <name type="scientific">Bugula neritina</name>
    <name type="common">Brown bryozoan</name>
    <name type="synonym">Sertularia neritina</name>
    <dbReference type="NCBI Taxonomy" id="10212"/>
    <lineage>
        <taxon>Eukaryota</taxon>
        <taxon>Metazoa</taxon>
        <taxon>Spiralia</taxon>
        <taxon>Lophotrochozoa</taxon>
        <taxon>Bryozoa</taxon>
        <taxon>Gymnolaemata</taxon>
        <taxon>Cheilostomatida</taxon>
        <taxon>Flustrina</taxon>
        <taxon>Buguloidea</taxon>
        <taxon>Bugulidae</taxon>
        <taxon>Bugula</taxon>
    </lineage>
</organism>
<accession>A0A7J7K376</accession>
<keyword evidence="1" id="KW-1133">Transmembrane helix</keyword>
<reference evidence="2" key="1">
    <citation type="submission" date="2020-06" db="EMBL/GenBank/DDBJ databases">
        <title>Draft genome of Bugula neritina, a colonial animal packing powerful symbionts and potential medicines.</title>
        <authorList>
            <person name="Rayko M."/>
        </authorList>
    </citation>
    <scope>NUCLEOTIDE SEQUENCE [LARGE SCALE GENOMIC DNA]</scope>
    <source>
        <strain evidence="2">Kwan_BN1</strain>
    </source>
</reference>
<comment type="caution">
    <text evidence="2">The sequence shown here is derived from an EMBL/GenBank/DDBJ whole genome shotgun (WGS) entry which is preliminary data.</text>
</comment>
<keyword evidence="1" id="KW-0812">Transmembrane</keyword>
<evidence type="ECO:0000313" key="3">
    <source>
        <dbReference type="Proteomes" id="UP000593567"/>
    </source>
</evidence>
<sequence length="159" mass="17658">MCVWLAVLGVFGNISKDEKLWLDHSYGGASGFVLVFLSASGLWCGFWMFCTGVCGCTIRVGQPSDKNNRTRIVVCLASGFNAIIFCPVQIALYAFLFTPEKAWFNELYLVQPVWWAVMFQSIGIFSGVASLFICVATLVVALRTKPYAGEARTWNEMDL</sequence>
<keyword evidence="3" id="KW-1185">Reference proteome</keyword>
<dbReference type="Proteomes" id="UP000593567">
    <property type="component" value="Unassembled WGS sequence"/>
</dbReference>
<gene>
    <name evidence="2" type="ORF">EB796_008994</name>
</gene>